<dbReference type="KEGG" id="pswu:SY83_13710"/>
<dbReference type="EMBL" id="CP011388">
    <property type="protein sequence ID" value="ANE47144.1"/>
    <property type="molecule type" value="Genomic_DNA"/>
</dbReference>
<protein>
    <submittedName>
        <fullName evidence="1">Uncharacterized protein</fullName>
    </submittedName>
</protein>
<organism evidence="1 2">
    <name type="scientific">Paenibacillus swuensis</name>
    <dbReference type="NCBI Taxonomy" id="1178515"/>
    <lineage>
        <taxon>Bacteria</taxon>
        <taxon>Bacillati</taxon>
        <taxon>Bacillota</taxon>
        <taxon>Bacilli</taxon>
        <taxon>Bacillales</taxon>
        <taxon>Paenibacillaceae</taxon>
        <taxon>Paenibacillus</taxon>
    </lineage>
</organism>
<dbReference type="Proteomes" id="UP000076927">
    <property type="component" value="Chromosome"/>
</dbReference>
<evidence type="ECO:0000313" key="2">
    <source>
        <dbReference type="Proteomes" id="UP000076927"/>
    </source>
</evidence>
<dbReference type="PATRIC" id="fig|1178515.4.peg.2748"/>
<accession>A0A172TJQ4</accession>
<dbReference type="AlphaFoldDB" id="A0A172TJQ4"/>
<sequence>MPDANLFSKEFFDHVSTYFSQLALSHRYYDSIDIQNVADKDDQLSVIISASIGIHKSSTAFGLNKDNNVWKMNIYPIIENKKKKIEE</sequence>
<keyword evidence="2" id="KW-1185">Reference proteome</keyword>
<name>A0A172TJQ4_9BACL</name>
<dbReference type="STRING" id="1178515.SY83_13710"/>
<reference evidence="1 2" key="1">
    <citation type="submission" date="2015-01" db="EMBL/GenBank/DDBJ databases">
        <title>Paenibacillus swuensis/DY6/whole genome sequencing.</title>
        <authorList>
            <person name="Kim M.K."/>
            <person name="Srinivasan S."/>
            <person name="Lee J.-J."/>
        </authorList>
    </citation>
    <scope>NUCLEOTIDE SEQUENCE [LARGE SCALE GENOMIC DNA]</scope>
    <source>
        <strain evidence="1 2">DY6</strain>
    </source>
</reference>
<gene>
    <name evidence="1" type="ORF">SY83_13710</name>
</gene>
<evidence type="ECO:0000313" key="1">
    <source>
        <dbReference type="EMBL" id="ANE47144.1"/>
    </source>
</evidence>
<proteinExistence type="predicted"/>